<dbReference type="SUPFAM" id="SSF53187">
    <property type="entry name" value="Zn-dependent exopeptidases"/>
    <property type="match status" value="1"/>
</dbReference>
<reference evidence="7" key="1">
    <citation type="journal article" date="2019" name="Int. J. Syst. Evol. Microbiol.">
        <title>The Global Catalogue of Microorganisms (GCM) 10K type strain sequencing project: providing services to taxonomists for standard genome sequencing and annotation.</title>
        <authorList>
            <consortium name="The Broad Institute Genomics Platform"/>
            <consortium name="The Broad Institute Genome Sequencing Center for Infectious Disease"/>
            <person name="Wu L."/>
            <person name="Ma J."/>
        </authorList>
    </citation>
    <scope>NUCLEOTIDE SEQUENCE [LARGE SCALE GENOMIC DNA]</scope>
    <source>
        <strain evidence="7">JCM 18123</strain>
    </source>
</reference>
<evidence type="ECO:0000256" key="2">
    <source>
        <dbReference type="ARBA" id="ARBA00022723"/>
    </source>
</evidence>
<keyword evidence="3" id="KW-0378">Hydrolase</keyword>
<keyword evidence="7" id="KW-1185">Reference proteome</keyword>
<proteinExistence type="predicted"/>
<evidence type="ECO:0000259" key="5">
    <source>
        <dbReference type="Pfam" id="PF07687"/>
    </source>
</evidence>
<dbReference type="Proteomes" id="UP001499993">
    <property type="component" value="Unassembled WGS sequence"/>
</dbReference>
<comment type="cofactor">
    <cofactor evidence="1">
        <name>Zn(2+)</name>
        <dbReference type="ChEBI" id="CHEBI:29105"/>
    </cofactor>
</comment>
<dbReference type="PANTHER" id="PTHR43808">
    <property type="entry name" value="ACETYLORNITHINE DEACETYLASE"/>
    <property type="match status" value="1"/>
</dbReference>
<dbReference type="Pfam" id="PF07687">
    <property type="entry name" value="M20_dimer"/>
    <property type="match status" value="1"/>
</dbReference>
<feature type="domain" description="Peptidase M20 dimerisation" evidence="5">
    <location>
        <begin position="168"/>
        <end position="264"/>
    </location>
</feature>
<keyword evidence="4" id="KW-0862">Zinc</keyword>
<keyword evidence="2" id="KW-0479">Metal-binding</keyword>
<dbReference type="PIRSF" id="PIRSF037238">
    <property type="entry name" value="Carboxypeptidase_G2"/>
    <property type="match status" value="1"/>
</dbReference>
<sequence>MVEEFTAALRSLVDEESPSADTAAVERCGDRLAAVGEAVTGAAPERLALSGGPSALVWRRGDARAPGRVLLLGHRDTVWPLGTAAERPFTVEDGRARGPGVFDMKAGLLVGLHALARLAPHVPVTLLVTGDEEVGSAASRELIEAEARACGAVLVLEGAAEGGALKRARKGWSIYTLHCRGVSAHAGLEPHKGRNALVRMAELVAESGRLGAPERGLTVTPTLARAGQTVNTVPDRAELHLDVRARTAADQRSADESIRRLAEAPTGVEVRVEGGINRPPMEESAAAALLERAARHARELGARPPESAAVGGISDANLVAALGVPVLDGLGAVGGGPHAEHEWVDVDATLHRIPLVTALVDGLAAHPLPGPEGM</sequence>
<organism evidence="6 7">
    <name type="scientific">Streptomonospora halophila</name>
    <dbReference type="NCBI Taxonomy" id="427369"/>
    <lineage>
        <taxon>Bacteria</taxon>
        <taxon>Bacillati</taxon>
        <taxon>Actinomycetota</taxon>
        <taxon>Actinomycetes</taxon>
        <taxon>Streptosporangiales</taxon>
        <taxon>Nocardiopsidaceae</taxon>
        <taxon>Streptomonospora</taxon>
    </lineage>
</organism>
<dbReference type="Pfam" id="PF01546">
    <property type="entry name" value="Peptidase_M20"/>
    <property type="match status" value="1"/>
</dbReference>
<comment type="caution">
    <text evidence="6">The sequence shown here is derived from an EMBL/GenBank/DDBJ whole genome shotgun (WGS) entry which is preliminary data.</text>
</comment>
<dbReference type="Gene3D" id="3.30.70.360">
    <property type="match status" value="1"/>
</dbReference>
<evidence type="ECO:0000256" key="3">
    <source>
        <dbReference type="ARBA" id="ARBA00022801"/>
    </source>
</evidence>
<dbReference type="InterPro" id="IPR036264">
    <property type="entry name" value="Bact_exopeptidase_dim_dom"/>
</dbReference>
<dbReference type="InterPro" id="IPR050072">
    <property type="entry name" value="Peptidase_M20A"/>
</dbReference>
<evidence type="ECO:0000313" key="6">
    <source>
        <dbReference type="EMBL" id="GAA4926165.1"/>
    </source>
</evidence>
<evidence type="ECO:0000313" key="7">
    <source>
        <dbReference type="Proteomes" id="UP001499993"/>
    </source>
</evidence>
<evidence type="ECO:0000256" key="4">
    <source>
        <dbReference type="ARBA" id="ARBA00022833"/>
    </source>
</evidence>
<protein>
    <submittedName>
        <fullName evidence="6">M20 family metallopeptidase</fullName>
    </submittedName>
</protein>
<dbReference type="Gene3D" id="3.40.630.10">
    <property type="entry name" value="Zn peptidases"/>
    <property type="match status" value="1"/>
</dbReference>
<dbReference type="InterPro" id="IPR001261">
    <property type="entry name" value="ArgE/DapE_CS"/>
</dbReference>
<dbReference type="InterPro" id="IPR017150">
    <property type="entry name" value="Pept_M20_glutamate_carboxypep"/>
</dbReference>
<name>A0ABP9G2D0_9ACTN</name>
<dbReference type="InterPro" id="IPR002933">
    <property type="entry name" value="Peptidase_M20"/>
</dbReference>
<dbReference type="PANTHER" id="PTHR43808:SF9">
    <property type="entry name" value="BLL0789 PROTEIN"/>
    <property type="match status" value="1"/>
</dbReference>
<dbReference type="SUPFAM" id="SSF55031">
    <property type="entry name" value="Bacterial exopeptidase dimerisation domain"/>
    <property type="match status" value="1"/>
</dbReference>
<accession>A0ABP9G2D0</accession>
<dbReference type="InterPro" id="IPR011650">
    <property type="entry name" value="Peptidase_M20_dimer"/>
</dbReference>
<gene>
    <name evidence="6" type="ORF">GCM10023224_01110</name>
</gene>
<dbReference type="PROSITE" id="PS00758">
    <property type="entry name" value="ARGE_DAPE_CPG2_1"/>
    <property type="match status" value="1"/>
</dbReference>
<dbReference type="EMBL" id="BAABIK010000001">
    <property type="protein sequence ID" value="GAA4926165.1"/>
    <property type="molecule type" value="Genomic_DNA"/>
</dbReference>
<evidence type="ECO:0000256" key="1">
    <source>
        <dbReference type="ARBA" id="ARBA00001947"/>
    </source>
</evidence>